<dbReference type="AlphaFoldDB" id="A0A7J8NFX5"/>
<reference evidence="1 2" key="1">
    <citation type="journal article" date="2019" name="Genome Biol. Evol.">
        <title>Insights into the evolution of the New World diploid cottons (Gossypium, subgenus Houzingenia) based on genome sequencing.</title>
        <authorList>
            <person name="Grover C.E."/>
            <person name="Arick M.A. 2nd"/>
            <person name="Thrash A."/>
            <person name="Conover J.L."/>
            <person name="Sanders W.S."/>
            <person name="Peterson D.G."/>
            <person name="Frelichowski J.E."/>
            <person name="Scheffler J.A."/>
            <person name="Scheffler B.E."/>
            <person name="Wendel J.F."/>
        </authorList>
    </citation>
    <scope>NUCLEOTIDE SEQUENCE [LARGE SCALE GENOMIC DNA]</scope>
    <source>
        <strain evidence="1">157</strain>
        <tissue evidence="1">Leaf</tissue>
    </source>
</reference>
<accession>A0A7J8NFX5</accession>
<evidence type="ECO:0000313" key="1">
    <source>
        <dbReference type="EMBL" id="MBA0575806.1"/>
    </source>
</evidence>
<dbReference type="EMBL" id="JABEZX010279497">
    <property type="protein sequence ID" value="MBA0575806.1"/>
    <property type="molecule type" value="Genomic_DNA"/>
</dbReference>
<proteinExistence type="predicted"/>
<gene>
    <name evidence="1" type="ORF">Golob_000078</name>
</gene>
<keyword evidence="2" id="KW-1185">Reference proteome</keyword>
<protein>
    <submittedName>
        <fullName evidence="1">Uncharacterized protein</fullName>
    </submittedName>
</protein>
<organism evidence="1 2">
    <name type="scientific">Gossypium lobatum</name>
    <dbReference type="NCBI Taxonomy" id="34289"/>
    <lineage>
        <taxon>Eukaryota</taxon>
        <taxon>Viridiplantae</taxon>
        <taxon>Streptophyta</taxon>
        <taxon>Embryophyta</taxon>
        <taxon>Tracheophyta</taxon>
        <taxon>Spermatophyta</taxon>
        <taxon>Magnoliopsida</taxon>
        <taxon>eudicotyledons</taxon>
        <taxon>Gunneridae</taxon>
        <taxon>Pentapetalae</taxon>
        <taxon>rosids</taxon>
        <taxon>malvids</taxon>
        <taxon>Malvales</taxon>
        <taxon>Malvaceae</taxon>
        <taxon>Malvoideae</taxon>
        <taxon>Gossypium</taxon>
    </lineage>
</organism>
<evidence type="ECO:0000313" key="2">
    <source>
        <dbReference type="Proteomes" id="UP000593572"/>
    </source>
</evidence>
<dbReference type="Proteomes" id="UP000593572">
    <property type="component" value="Unassembled WGS sequence"/>
</dbReference>
<sequence length="27" mass="2894">NSLEGSIPAEIGNLNLLDTLILENNNL</sequence>
<name>A0A7J8NFX5_9ROSI</name>
<feature type="non-terminal residue" evidence="1">
    <location>
        <position position="27"/>
    </location>
</feature>
<comment type="caution">
    <text evidence="1">The sequence shown here is derived from an EMBL/GenBank/DDBJ whole genome shotgun (WGS) entry which is preliminary data.</text>
</comment>
<feature type="non-terminal residue" evidence="1">
    <location>
        <position position="1"/>
    </location>
</feature>